<evidence type="ECO:0000256" key="4">
    <source>
        <dbReference type="ARBA" id="ARBA00022475"/>
    </source>
</evidence>
<sequence>MNQAEPLNERDRARLLAAICMGAFLSHFTAGVVNVSLPRFMSLFDASLSSVQWITTGYLLALAVLLPIMGKLGDRYGQGRIHNAGYMLFTISSAAAALSPDLTILLTMRVAQAAGAAMFQATNMALVVRYAPPNRKGKALGAVSSAVALGAMTGPVAGGFIADGLGWQWLFFSHVPFAAAATWLAYRYVPARPTESVKSSLNAVGGGLMAAVICAFIFVIASGQTLGWTSGAIVAALLAGSLALIVLVLREKRHPHPFLPLEALRQRIVSVGLLASVGSFALANTMLAVMPFFLMGYAGRSSAEAGLMMLAYPAMLALFGPAAGRLSDRIGARAPMLFGFGAMAVGTAFLALFLASMPVGWLAVGMGLTGLGMGLIAAPNNSFILRHAPAQQSGATGGLIALSRNAGLVIGSALGLGMIGAGASAEMLPPNAIRGALAFAAAIGVGCGLLLLGVRTKRAEPERGGRESSRRVS</sequence>
<dbReference type="PRINTS" id="PR01036">
    <property type="entry name" value="TCRTETB"/>
</dbReference>
<evidence type="ECO:0000313" key="10">
    <source>
        <dbReference type="EMBL" id="MFC4307184.1"/>
    </source>
</evidence>
<comment type="subcellular location">
    <subcellularLocation>
        <location evidence="1">Cell membrane</location>
        <topology evidence="1">Multi-pass membrane protein</topology>
    </subcellularLocation>
</comment>
<comment type="similarity">
    <text evidence="2">Belongs to the major facilitator superfamily. EmrB family.</text>
</comment>
<feature type="domain" description="Major facilitator superfamily (MFS) profile" evidence="9">
    <location>
        <begin position="15"/>
        <end position="458"/>
    </location>
</feature>
<evidence type="ECO:0000259" key="9">
    <source>
        <dbReference type="PROSITE" id="PS50850"/>
    </source>
</evidence>
<keyword evidence="3" id="KW-0813">Transport</keyword>
<dbReference type="Gene3D" id="1.20.1250.20">
    <property type="entry name" value="MFS general substrate transporter like domains"/>
    <property type="match status" value="1"/>
</dbReference>
<feature type="transmembrane region" description="Helical" evidence="8">
    <location>
        <begin position="81"/>
        <end position="98"/>
    </location>
</feature>
<dbReference type="EMBL" id="JBHSED010000074">
    <property type="protein sequence ID" value="MFC4307184.1"/>
    <property type="molecule type" value="Genomic_DNA"/>
</dbReference>
<dbReference type="InterPro" id="IPR020846">
    <property type="entry name" value="MFS_dom"/>
</dbReference>
<dbReference type="RefSeq" id="WP_204602931.1">
    <property type="nucleotide sequence ID" value="NZ_JBHSED010000074.1"/>
</dbReference>
<name>A0ABV8SLD1_9BACL</name>
<evidence type="ECO:0000313" key="11">
    <source>
        <dbReference type="Proteomes" id="UP001595755"/>
    </source>
</evidence>
<protein>
    <submittedName>
        <fullName evidence="10">DHA2 family efflux MFS transporter permease subunit</fullName>
    </submittedName>
</protein>
<feature type="transmembrane region" description="Helical" evidence="8">
    <location>
        <begin position="110"/>
        <end position="128"/>
    </location>
</feature>
<proteinExistence type="inferred from homology"/>
<keyword evidence="11" id="KW-1185">Reference proteome</keyword>
<gene>
    <name evidence="10" type="ORF">ACFO1S_27550</name>
</gene>
<keyword evidence="4" id="KW-1003">Cell membrane</keyword>
<keyword evidence="6 8" id="KW-1133">Transmembrane helix</keyword>
<feature type="transmembrane region" description="Helical" evidence="8">
    <location>
        <begin position="140"/>
        <end position="161"/>
    </location>
</feature>
<evidence type="ECO:0000256" key="8">
    <source>
        <dbReference type="SAM" id="Phobius"/>
    </source>
</evidence>
<dbReference type="Gene3D" id="1.20.1720.10">
    <property type="entry name" value="Multidrug resistance protein D"/>
    <property type="match status" value="1"/>
</dbReference>
<feature type="transmembrane region" description="Helical" evidence="8">
    <location>
        <begin position="305"/>
        <end position="324"/>
    </location>
</feature>
<dbReference type="InterPro" id="IPR036259">
    <property type="entry name" value="MFS_trans_sf"/>
</dbReference>
<feature type="transmembrane region" description="Helical" evidence="8">
    <location>
        <begin position="361"/>
        <end position="385"/>
    </location>
</feature>
<dbReference type="SUPFAM" id="SSF103473">
    <property type="entry name" value="MFS general substrate transporter"/>
    <property type="match status" value="2"/>
</dbReference>
<reference evidence="11" key="1">
    <citation type="journal article" date="2019" name="Int. J. Syst. Evol. Microbiol.">
        <title>The Global Catalogue of Microorganisms (GCM) 10K type strain sequencing project: providing services to taxonomists for standard genome sequencing and annotation.</title>
        <authorList>
            <consortium name="The Broad Institute Genomics Platform"/>
            <consortium name="The Broad Institute Genome Sequencing Center for Infectious Disease"/>
            <person name="Wu L."/>
            <person name="Ma J."/>
        </authorList>
    </citation>
    <scope>NUCLEOTIDE SEQUENCE [LARGE SCALE GENOMIC DNA]</scope>
    <source>
        <strain evidence="11">CGMCC 4.1641</strain>
    </source>
</reference>
<evidence type="ECO:0000256" key="5">
    <source>
        <dbReference type="ARBA" id="ARBA00022692"/>
    </source>
</evidence>
<dbReference type="PANTHER" id="PTHR42718">
    <property type="entry name" value="MAJOR FACILITATOR SUPERFAMILY MULTIDRUG TRANSPORTER MFSC"/>
    <property type="match status" value="1"/>
</dbReference>
<feature type="transmembrane region" description="Helical" evidence="8">
    <location>
        <begin position="201"/>
        <end position="221"/>
    </location>
</feature>
<feature type="transmembrane region" description="Helical" evidence="8">
    <location>
        <begin position="227"/>
        <end position="249"/>
    </location>
</feature>
<dbReference type="PROSITE" id="PS50850">
    <property type="entry name" value="MFS"/>
    <property type="match status" value="1"/>
</dbReference>
<accession>A0ABV8SLD1</accession>
<comment type="caution">
    <text evidence="10">The sequence shown here is derived from an EMBL/GenBank/DDBJ whole genome shotgun (WGS) entry which is preliminary data.</text>
</comment>
<feature type="transmembrane region" description="Helical" evidence="8">
    <location>
        <begin position="406"/>
        <end position="425"/>
    </location>
</feature>
<organism evidence="10 11">
    <name type="scientific">Cohnella boryungensis</name>
    <dbReference type="NCBI Taxonomy" id="768479"/>
    <lineage>
        <taxon>Bacteria</taxon>
        <taxon>Bacillati</taxon>
        <taxon>Bacillota</taxon>
        <taxon>Bacilli</taxon>
        <taxon>Bacillales</taxon>
        <taxon>Paenibacillaceae</taxon>
        <taxon>Cohnella</taxon>
    </lineage>
</organism>
<feature type="transmembrane region" description="Helical" evidence="8">
    <location>
        <begin position="50"/>
        <end position="69"/>
    </location>
</feature>
<evidence type="ECO:0000256" key="7">
    <source>
        <dbReference type="ARBA" id="ARBA00023136"/>
    </source>
</evidence>
<feature type="transmembrane region" description="Helical" evidence="8">
    <location>
        <begin position="269"/>
        <end position="293"/>
    </location>
</feature>
<keyword evidence="5 8" id="KW-0812">Transmembrane</keyword>
<feature type="transmembrane region" description="Helical" evidence="8">
    <location>
        <begin position="431"/>
        <end position="454"/>
    </location>
</feature>
<feature type="transmembrane region" description="Helical" evidence="8">
    <location>
        <begin position="167"/>
        <end position="189"/>
    </location>
</feature>
<feature type="transmembrane region" description="Helical" evidence="8">
    <location>
        <begin position="12"/>
        <end position="30"/>
    </location>
</feature>
<dbReference type="InterPro" id="IPR004638">
    <property type="entry name" value="EmrB-like"/>
</dbReference>
<keyword evidence="7 8" id="KW-0472">Membrane</keyword>
<feature type="transmembrane region" description="Helical" evidence="8">
    <location>
        <begin position="336"/>
        <end position="355"/>
    </location>
</feature>
<evidence type="ECO:0000256" key="2">
    <source>
        <dbReference type="ARBA" id="ARBA00008537"/>
    </source>
</evidence>
<evidence type="ECO:0000256" key="6">
    <source>
        <dbReference type="ARBA" id="ARBA00022989"/>
    </source>
</evidence>
<evidence type="ECO:0000256" key="3">
    <source>
        <dbReference type="ARBA" id="ARBA00022448"/>
    </source>
</evidence>
<dbReference type="Proteomes" id="UP001595755">
    <property type="component" value="Unassembled WGS sequence"/>
</dbReference>
<dbReference type="CDD" id="cd17321">
    <property type="entry name" value="MFS_MMR_MDR_like"/>
    <property type="match status" value="1"/>
</dbReference>
<evidence type="ECO:0000256" key="1">
    <source>
        <dbReference type="ARBA" id="ARBA00004651"/>
    </source>
</evidence>
<dbReference type="InterPro" id="IPR011701">
    <property type="entry name" value="MFS"/>
</dbReference>
<dbReference type="Pfam" id="PF07690">
    <property type="entry name" value="MFS_1"/>
    <property type="match status" value="2"/>
</dbReference>
<dbReference type="PANTHER" id="PTHR42718:SF9">
    <property type="entry name" value="MAJOR FACILITATOR SUPERFAMILY MULTIDRUG TRANSPORTER MFSC"/>
    <property type="match status" value="1"/>
</dbReference>
<dbReference type="NCBIfam" id="TIGR00711">
    <property type="entry name" value="efflux_EmrB"/>
    <property type="match status" value="1"/>
</dbReference>